<keyword evidence="2" id="KW-1185">Reference proteome</keyword>
<evidence type="ECO:0000313" key="1">
    <source>
        <dbReference type="EMBL" id="KHG02045.1"/>
    </source>
</evidence>
<dbReference type="Proteomes" id="UP000032142">
    <property type="component" value="Unassembled WGS sequence"/>
</dbReference>
<proteinExistence type="predicted"/>
<organism evidence="1 2">
    <name type="scientific">Gossypium arboreum</name>
    <name type="common">Tree cotton</name>
    <name type="synonym">Gossypium nanking</name>
    <dbReference type="NCBI Taxonomy" id="29729"/>
    <lineage>
        <taxon>Eukaryota</taxon>
        <taxon>Viridiplantae</taxon>
        <taxon>Streptophyta</taxon>
        <taxon>Embryophyta</taxon>
        <taxon>Tracheophyta</taxon>
        <taxon>Spermatophyta</taxon>
        <taxon>Magnoliopsida</taxon>
        <taxon>eudicotyledons</taxon>
        <taxon>Gunneridae</taxon>
        <taxon>Pentapetalae</taxon>
        <taxon>rosids</taxon>
        <taxon>malvids</taxon>
        <taxon>Malvales</taxon>
        <taxon>Malvaceae</taxon>
        <taxon>Malvoideae</taxon>
        <taxon>Gossypium</taxon>
    </lineage>
</organism>
<comment type="caution">
    <text evidence="1">The sequence shown here is derived from an EMBL/GenBank/DDBJ whole genome shotgun (WGS) entry which is preliminary data.</text>
</comment>
<reference evidence="2" key="1">
    <citation type="submission" date="2014-09" db="EMBL/GenBank/DDBJ databases">
        <authorList>
            <person name="Mudge J."/>
            <person name="Ramaraj T."/>
            <person name="Lindquist I.E."/>
            <person name="Bharti A.K."/>
            <person name="Sundararajan A."/>
            <person name="Cameron C.T."/>
            <person name="Woodward J.E."/>
            <person name="May G.D."/>
            <person name="Brubaker C."/>
            <person name="Broadhvest J."/>
            <person name="Wilkins T.A."/>
        </authorList>
    </citation>
    <scope>NUCLEOTIDE SEQUENCE</scope>
    <source>
        <strain evidence="2">cv. AKA8401</strain>
    </source>
</reference>
<name>A0A0B0MMN8_GOSAR</name>
<dbReference type="EMBL" id="JRRC01236267">
    <property type="protein sequence ID" value="KHG02045.1"/>
    <property type="molecule type" value="Genomic_DNA"/>
</dbReference>
<dbReference type="AlphaFoldDB" id="A0A0B0MMN8"/>
<protein>
    <submittedName>
        <fullName evidence="1">Uncharacterized protein</fullName>
    </submittedName>
</protein>
<sequence>MLIECLLLHPELGPSQNSGFETTNPK</sequence>
<gene>
    <name evidence="1" type="ORF">F383_25872</name>
</gene>
<accession>A0A0B0MMN8</accession>
<evidence type="ECO:0000313" key="2">
    <source>
        <dbReference type="Proteomes" id="UP000032142"/>
    </source>
</evidence>